<dbReference type="PANTHER" id="PTHR10811">
    <property type="entry name" value="FRINGE-RELATED"/>
    <property type="match status" value="1"/>
</dbReference>
<keyword evidence="1" id="KW-1133">Transmembrane helix</keyword>
<evidence type="ECO:0000313" key="2">
    <source>
        <dbReference type="EMBL" id="KAE8147200.1"/>
    </source>
</evidence>
<gene>
    <name evidence="2" type="ORF">BDV25DRAFT_160882</name>
</gene>
<dbReference type="Pfam" id="PF04646">
    <property type="entry name" value="DUF604"/>
    <property type="match status" value="1"/>
</dbReference>
<dbReference type="EMBL" id="ML742220">
    <property type="protein sequence ID" value="KAE8147200.1"/>
    <property type="molecule type" value="Genomic_DNA"/>
</dbReference>
<protein>
    <recommendedName>
        <fullName evidence="4">Glycosyltransferase family 31 protein</fullName>
    </recommendedName>
</protein>
<evidence type="ECO:0008006" key="4">
    <source>
        <dbReference type="Google" id="ProtNLM"/>
    </source>
</evidence>
<keyword evidence="3" id="KW-1185">Reference proteome</keyword>
<reference evidence="2 3" key="1">
    <citation type="submission" date="2019-04" db="EMBL/GenBank/DDBJ databases">
        <title>Friends and foes A comparative genomics study of 23 Aspergillus species from section Flavi.</title>
        <authorList>
            <consortium name="DOE Joint Genome Institute"/>
            <person name="Kjaerbolling I."/>
            <person name="Vesth T."/>
            <person name="Frisvad J.C."/>
            <person name="Nybo J.L."/>
            <person name="Theobald S."/>
            <person name="Kildgaard S."/>
            <person name="Isbrandt T."/>
            <person name="Kuo A."/>
            <person name="Sato A."/>
            <person name="Lyhne E.K."/>
            <person name="Kogle M.E."/>
            <person name="Wiebenga A."/>
            <person name="Kun R.S."/>
            <person name="Lubbers R.J."/>
            <person name="Makela M.R."/>
            <person name="Barry K."/>
            <person name="Chovatia M."/>
            <person name="Clum A."/>
            <person name="Daum C."/>
            <person name="Haridas S."/>
            <person name="He G."/>
            <person name="LaButti K."/>
            <person name="Lipzen A."/>
            <person name="Mondo S."/>
            <person name="Riley R."/>
            <person name="Salamov A."/>
            <person name="Simmons B.A."/>
            <person name="Magnuson J.K."/>
            <person name="Henrissat B."/>
            <person name="Mortensen U.H."/>
            <person name="Larsen T.O."/>
            <person name="Devries R.P."/>
            <person name="Grigoriev I.V."/>
            <person name="Machida M."/>
            <person name="Baker S.E."/>
            <person name="Andersen M.R."/>
        </authorList>
    </citation>
    <scope>NUCLEOTIDE SEQUENCE [LARGE SCALE GENOMIC DNA]</scope>
    <source>
        <strain evidence="2 3">IBT 18842</strain>
    </source>
</reference>
<feature type="transmembrane region" description="Helical" evidence="1">
    <location>
        <begin position="20"/>
        <end position="38"/>
    </location>
</feature>
<dbReference type="AlphaFoldDB" id="A0A5N6TLP4"/>
<name>A0A5N6TLP4_ASPAV</name>
<dbReference type="Gene3D" id="3.90.550.50">
    <property type="match status" value="1"/>
</dbReference>
<dbReference type="InterPro" id="IPR006740">
    <property type="entry name" value="DUF604"/>
</dbReference>
<accession>A0A5N6TLP4</accession>
<evidence type="ECO:0000313" key="3">
    <source>
        <dbReference type="Proteomes" id="UP000325780"/>
    </source>
</evidence>
<sequence length="488" mass="55533">MQLLCYGPLSQWRQSMALRAIAAAATCLLIFAVFSLYGRHDNAQLGPVVNAESPFLSLTNSSACHVDLDLLRTHASNISAEYARLEIVVARTSNFTQFSETLDLPKLNFHPVQLYTADQIELLPKERCFTSATIQAPVASAPPNASHMIFGVATSTERLYDSLDAFAHWAAGTGAHVVAVVDEDGSVEKHKKRAKELDIRLTIVQNSDELLDRYFSLVRILYEKRDELTQWVVLIDDDTFFPSMRNLVTRMKSYDPREPQYVGALTEDMSQLHYAGHMAFGGAGIFLSVPLVKQLDAVFNNCYDFKHAGDRMIARCIYHNTLTKLTWERGLHQMDLRGDASGFYESGRSLPLSIHHWKSWFHADMVGLSKVASICGEDCLLRRWRFSKQDNWYLVNGFSVVEYSAPFPNPDAMEQTWDDSKYQGLDPFDYSLGPLRKKDEGKISFRLREAISERERKQIRQIYVQQRKGDQKPRVIEVVWKSLSNSEV</sequence>
<evidence type="ECO:0000256" key="1">
    <source>
        <dbReference type="SAM" id="Phobius"/>
    </source>
</evidence>
<keyword evidence="1" id="KW-0472">Membrane</keyword>
<proteinExistence type="predicted"/>
<organism evidence="2 3">
    <name type="scientific">Aspergillus avenaceus</name>
    <dbReference type="NCBI Taxonomy" id="36643"/>
    <lineage>
        <taxon>Eukaryota</taxon>
        <taxon>Fungi</taxon>
        <taxon>Dikarya</taxon>
        <taxon>Ascomycota</taxon>
        <taxon>Pezizomycotina</taxon>
        <taxon>Eurotiomycetes</taxon>
        <taxon>Eurotiomycetidae</taxon>
        <taxon>Eurotiales</taxon>
        <taxon>Aspergillaceae</taxon>
        <taxon>Aspergillus</taxon>
        <taxon>Aspergillus subgen. Circumdati</taxon>
    </lineage>
</organism>
<dbReference type="Proteomes" id="UP000325780">
    <property type="component" value="Unassembled WGS sequence"/>
</dbReference>
<dbReference type="OrthoDB" id="414175at2759"/>
<keyword evidence="1" id="KW-0812">Transmembrane</keyword>